<proteinExistence type="predicted"/>
<dbReference type="InterPro" id="IPR021259">
    <property type="entry name" value="DUF2817"/>
</dbReference>
<accession>A0A9W6GNQ6</accession>
<dbReference type="Pfam" id="PF10994">
    <property type="entry name" value="DUF2817"/>
    <property type="match status" value="1"/>
</dbReference>
<comment type="caution">
    <text evidence="2">The sequence shown here is derived from an EMBL/GenBank/DDBJ whole genome shotgun (WGS) entry which is preliminary data.</text>
</comment>
<protein>
    <recommendedName>
        <fullName evidence="4">DUF2817 domain-containing protein</fullName>
    </recommendedName>
</protein>
<name>A0A9W6GNQ6_9FUSO</name>
<evidence type="ECO:0000313" key="2">
    <source>
        <dbReference type="EMBL" id="GLI57131.1"/>
    </source>
</evidence>
<dbReference type="CDD" id="cd06233">
    <property type="entry name" value="M14-like"/>
    <property type="match status" value="1"/>
</dbReference>
<evidence type="ECO:0000313" key="3">
    <source>
        <dbReference type="Proteomes" id="UP001144471"/>
    </source>
</evidence>
<dbReference type="RefSeq" id="WP_281836599.1">
    <property type="nucleotide sequence ID" value="NZ_BSDY01000013.1"/>
</dbReference>
<feature type="signal peptide" evidence="1">
    <location>
        <begin position="1"/>
        <end position="20"/>
    </location>
</feature>
<dbReference type="EMBL" id="BSDY01000013">
    <property type="protein sequence ID" value="GLI57131.1"/>
    <property type="molecule type" value="Genomic_DNA"/>
</dbReference>
<organism evidence="2 3">
    <name type="scientific">Propionigenium maris DSM 9537</name>
    <dbReference type="NCBI Taxonomy" id="1123000"/>
    <lineage>
        <taxon>Bacteria</taxon>
        <taxon>Fusobacteriati</taxon>
        <taxon>Fusobacteriota</taxon>
        <taxon>Fusobacteriia</taxon>
        <taxon>Fusobacteriales</taxon>
        <taxon>Fusobacteriaceae</taxon>
        <taxon>Propionigenium</taxon>
    </lineage>
</organism>
<dbReference type="Gene3D" id="3.40.630.10">
    <property type="entry name" value="Zn peptidases"/>
    <property type="match status" value="1"/>
</dbReference>
<evidence type="ECO:0000256" key="1">
    <source>
        <dbReference type="SAM" id="SignalP"/>
    </source>
</evidence>
<gene>
    <name evidence="2" type="ORF">PM10SUCC1_26450</name>
</gene>
<dbReference type="AlphaFoldDB" id="A0A9W6GNQ6"/>
<feature type="chain" id="PRO_5040964622" description="DUF2817 domain-containing protein" evidence="1">
    <location>
        <begin position="21"/>
        <end position="391"/>
    </location>
</feature>
<keyword evidence="1" id="KW-0732">Signal</keyword>
<reference evidence="2" key="1">
    <citation type="submission" date="2022-12" db="EMBL/GenBank/DDBJ databases">
        <title>Reference genome sequencing for broad-spectrum identification of bacterial and archaeal isolates by mass spectrometry.</title>
        <authorList>
            <person name="Sekiguchi Y."/>
            <person name="Tourlousse D.M."/>
        </authorList>
    </citation>
    <scope>NUCLEOTIDE SEQUENCE</scope>
    <source>
        <strain evidence="2">10succ1</strain>
    </source>
</reference>
<dbReference type="SUPFAM" id="SSF53187">
    <property type="entry name" value="Zn-dependent exopeptidases"/>
    <property type="match status" value="1"/>
</dbReference>
<dbReference type="PROSITE" id="PS51257">
    <property type="entry name" value="PROKAR_LIPOPROTEIN"/>
    <property type="match status" value="1"/>
</dbReference>
<keyword evidence="3" id="KW-1185">Reference proteome</keyword>
<sequence length="391" mass="44180">MRWKISFLNILLLISFFTGCSTDNQEFFEAENYFSSSYAEARRKFIGVSLGSGAHIESLENPNKGPSGELLYTDIALFESEKAKNILVLISGTHGVEGFAGSGIQIGLLEEGIISELPPDTSLLMIHALNPYGFSHIRRFDENNIDPNRNFVDHSEDPRENKGYEVLKDSISPESVSFFTNIKSLFRLMGYGLKNRSMSKLKVAISRGQYTDPDGLFYGGRFKGWVHNTIEYITQKYLFQAERVIVLDFHTGLGDYGSCEIITNEKENSEVYIRAKKIWGNKVKTTYSEDSVSIHIASSLKLALPSMLSNKVEVTVVSPEFGTLSPLKVFWALRSENWLHHHGSKDHPKAKKIKSRLLQAFYPDDSDWKVSVWKQGRDIVKEALSSLDIKN</sequence>
<evidence type="ECO:0008006" key="4">
    <source>
        <dbReference type="Google" id="ProtNLM"/>
    </source>
</evidence>
<dbReference type="Proteomes" id="UP001144471">
    <property type="component" value="Unassembled WGS sequence"/>
</dbReference>